<name>A0A929FAX1_LEPEC</name>
<dbReference type="RefSeq" id="WP_193994190.1">
    <property type="nucleotide sequence ID" value="NZ_JADEXP010000151.1"/>
</dbReference>
<evidence type="ECO:0000256" key="1">
    <source>
        <dbReference type="SAM" id="SignalP"/>
    </source>
</evidence>
<proteinExistence type="predicted"/>
<accession>A0A929FAX1</accession>
<keyword evidence="1" id="KW-0732">Signal</keyword>
<feature type="signal peptide" evidence="1">
    <location>
        <begin position="1"/>
        <end position="29"/>
    </location>
</feature>
<evidence type="ECO:0008006" key="4">
    <source>
        <dbReference type="Google" id="ProtNLM"/>
    </source>
</evidence>
<comment type="caution">
    <text evidence="2">The sequence shown here is derived from an EMBL/GenBank/DDBJ whole genome shotgun (WGS) entry which is preliminary data.</text>
</comment>
<protein>
    <recommendedName>
        <fullName evidence="4">PEP-CTERM sorting domain-containing protein</fullName>
    </recommendedName>
</protein>
<dbReference type="Proteomes" id="UP000615026">
    <property type="component" value="Unassembled WGS sequence"/>
</dbReference>
<gene>
    <name evidence="2" type="ORF">IQ260_16450</name>
</gene>
<evidence type="ECO:0000313" key="3">
    <source>
        <dbReference type="Proteomes" id="UP000615026"/>
    </source>
</evidence>
<feature type="chain" id="PRO_5037403241" description="PEP-CTERM sorting domain-containing protein" evidence="1">
    <location>
        <begin position="30"/>
        <end position="246"/>
    </location>
</feature>
<sequence length="246" mass="26452">MFNSSLSSTLKTGLMASALTLGMVAQANAAELTRSWQVVEAASSAYNNSGGHAFWLPEMISGGQFLFDSDASLNEYDDGSAHLFGSIVAANDADKQWDFDIWFETTDEGTGGPKKELSSGAYVENGGPIDTNTWAYYDFSESKQSTLTADSGTYAGQTLVLSDFTGGKYPLQIGLGANGKNLEMGFSTWFQYQGDQNNSPNKHADINVSLIANPQPESQDVPEPAVGLLGLGLFGMLNRRVRRKND</sequence>
<dbReference type="EMBL" id="JADEXP010000151">
    <property type="protein sequence ID" value="MBE9068243.1"/>
    <property type="molecule type" value="Genomic_DNA"/>
</dbReference>
<organism evidence="2 3">
    <name type="scientific">Leptolyngbya cf. ectocarpi LEGE 11479</name>
    <dbReference type="NCBI Taxonomy" id="1828722"/>
    <lineage>
        <taxon>Bacteria</taxon>
        <taxon>Bacillati</taxon>
        <taxon>Cyanobacteriota</taxon>
        <taxon>Cyanophyceae</taxon>
        <taxon>Leptolyngbyales</taxon>
        <taxon>Leptolyngbyaceae</taxon>
        <taxon>Leptolyngbya group</taxon>
        <taxon>Leptolyngbya</taxon>
    </lineage>
</organism>
<dbReference type="AlphaFoldDB" id="A0A929FAX1"/>
<reference evidence="2" key="1">
    <citation type="submission" date="2020-10" db="EMBL/GenBank/DDBJ databases">
        <authorList>
            <person name="Castelo-Branco R."/>
            <person name="Eusebio N."/>
            <person name="Adriana R."/>
            <person name="Vieira A."/>
            <person name="Brugerolle De Fraissinette N."/>
            <person name="Rezende De Castro R."/>
            <person name="Schneider M.P."/>
            <person name="Vasconcelos V."/>
            <person name="Leao P.N."/>
        </authorList>
    </citation>
    <scope>NUCLEOTIDE SEQUENCE</scope>
    <source>
        <strain evidence="2">LEGE 11479</strain>
    </source>
</reference>
<keyword evidence="3" id="KW-1185">Reference proteome</keyword>
<evidence type="ECO:0000313" key="2">
    <source>
        <dbReference type="EMBL" id="MBE9068243.1"/>
    </source>
</evidence>